<name>A0ABU3CQM4_9FLAO</name>
<keyword evidence="3 7" id="KW-0597">Phosphoprotein</keyword>
<dbReference type="PROSITE" id="PS50110">
    <property type="entry name" value="RESPONSE_REGULATORY"/>
    <property type="match status" value="1"/>
</dbReference>
<keyword evidence="8" id="KW-0472">Membrane</keyword>
<dbReference type="CDD" id="cd00146">
    <property type="entry name" value="PKD"/>
    <property type="match status" value="1"/>
</dbReference>
<evidence type="ECO:0000256" key="7">
    <source>
        <dbReference type="PROSITE-ProRule" id="PRU00169"/>
    </source>
</evidence>
<feature type="transmembrane region" description="Helical" evidence="8">
    <location>
        <begin position="803"/>
        <end position="825"/>
    </location>
</feature>
<evidence type="ECO:0000256" key="3">
    <source>
        <dbReference type="ARBA" id="ARBA00022553"/>
    </source>
</evidence>
<dbReference type="Gene3D" id="3.30.565.10">
    <property type="entry name" value="Histidine kinase-like ATPase, C-terminal domain"/>
    <property type="match status" value="1"/>
</dbReference>
<dbReference type="InterPro" id="IPR011110">
    <property type="entry name" value="Reg_prop"/>
</dbReference>
<keyword evidence="9" id="KW-0732">Signal</keyword>
<dbReference type="InterPro" id="IPR015943">
    <property type="entry name" value="WD40/YVTN_repeat-like_dom_sf"/>
</dbReference>
<proteinExistence type="predicted"/>
<dbReference type="PANTHER" id="PTHR43547:SF2">
    <property type="entry name" value="HYBRID SIGNAL TRANSDUCTION HISTIDINE KINASE C"/>
    <property type="match status" value="1"/>
</dbReference>
<evidence type="ECO:0000256" key="9">
    <source>
        <dbReference type="SAM" id="SignalP"/>
    </source>
</evidence>
<reference evidence="13 14" key="1">
    <citation type="submission" date="2023-09" db="EMBL/GenBank/DDBJ databases">
        <authorList>
            <person name="Rey-Velasco X."/>
        </authorList>
    </citation>
    <scope>NUCLEOTIDE SEQUENCE [LARGE SCALE GENOMIC DNA]</scope>
    <source>
        <strain evidence="13 14">F297</strain>
    </source>
</reference>
<dbReference type="InterPro" id="IPR011006">
    <property type="entry name" value="CheY-like_superfamily"/>
</dbReference>
<dbReference type="EC" id="2.7.13.3" evidence="2"/>
<dbReference type="InterPro" id="IPR018062">
    <property type="entry name" value="HTH_AraC-typ_CS"/>
</dbReference>
<dbReference type="SMART" id="SM00387">
    <property type="entry name" value="HATPase_c"/>
    <property type="match status" value="1"/>
</dbReference>
<dbReference type="SMART" id="SM00342">
    <property type="entry name" value="HTH_ARAC"/>
    <property type="match status" value="1"/>
</dbReference>
<evidence type="ECO:0000259" key="10">
    <source>
        <dbReference type="PROSITE" id="PS01124"/>
    </source>
</evidence>
<keyword evidence="8" id="KW-1133">Transmembrane helix</keyword>
<dbReference type="SUPFAM" id="SSF55874">
    <property type="entry name" value="ATPase domain of HSP90 chaperone/DNA topoisomerase II/histidine kinase"/>
    <property type="match status" value="1"/>
</dbReference>
<dbReference type="Pfam" id="PF07494">
    <property type="entry name" value="Reg_prop"/>
    <property type="match status" value="7"/>
</dbReference>
<dbReference type="PANTHER" id="PTHR43547">
    <property type="entry name" value="TWO-COMPONENT HISTIDINE KINASE"/>
    <property type="match status" value="1"/>
</dbReference>
<evidence type="ECO:0000256" key="6">
    <source>
        <dbReference type="ARBA" id="ARBA00023163"/>
    </source>
</evidence>
<gene>
    <name evidence="13" type="ORF">RM529_00715</name>
</gene>
<comment type="catalytic activity">
    <reaction evidence="1">
        <text>ATP + protein L-histidine = ADP + protein N-phospho-L-histidine.</text>
        <dbReference type="EC" id="2.7.13.3"/>
    </reaction>
</comment>
<sequence>MNSKIKIFPLFPVLLLLSFASVFGQEKPLHEYHFEALKSIPTQRAVASISQDRQGFIWMGTNGLGLNKFNGLDYTSYHFKEGDSSSLSNSLIHTTYIDKKNRLWIGTETGLDLYNRDQDNFLHINLPGRSTRTSVAVHAILENKNGDILVGTHQYGLFKINSSTLVVSKVQIKGISEIRNFLINSIALFDNRIVLGTDKGVFEYHREDDIMAPLSFITSKGKEKITTHIKTTQVDSKGTIWLGSTTQGLFKVDGNENGRYVIEHFPITSKRILSLLDTPRETILCGTENDGMFEIDRKGKVLNHYLNNKFDDNGIKSNSVWSLFLDNQERIWIGYYNNGIGVYDELYDKFADLESKPNNPNSLQSSSVTGIVKDEKGRLWIGMDGGGIDVYDPGSDSFTHLLNNKNKVANGLDSPDVQTLFMDSKGNIWVGTWDYGIYYLEKGSDSFINYSVQNTNGEIATNRILSFSEDSKGIIWIGTFSRGIHSFDPASKKFNIYNQEPFIRQRISYSDVRRVYVDSQDHIWIGGNAGLFRLKITNGDFDLEVMSPRFYKHPGSQFHNNQILDIYEDSAKNIWIGTDGSGLCQYDMKNDTFSWMKSKIGFSKVTVSSIIQDDNGAIWTAGNNGLAKIDRNENTIRNFSINDGLLSDDFNNNTAYKDNNGTLYFGSYEGVNYFDPEKLTTTKNTSSVYLTDLKIFNQPVSPGQEGSPLEKVISQTNSITLHHSHSVFTIDYASIDFTRPEKIQFAYYLEGFEDDWNYVQNTRSATYTNLPAGNYTFRVKATNSDGIWEDDPKTLNIQILRPWWFTNIAILFYITVFLVICYVSFRFIDSRVKSKRAIEQERARHLHEEALNDKKIQFFTNISHEFRTPLTLILNPLEDILKEEKLPDKINGKLNIINKNTIRLKRLIDELMDFRKLQFDNIPLNISCFNIGELLSESIDYFREEAQQRNIVLSLEIEEGIPSVWADRGKLEKILFNIFSNAFKSTTNNGIITALVATKQEHLFKLIDTTTPLEALEISIEDTGKGIHPNELNKIFDRFYQIKERNEQYYSGTGIGLEVVKSFVALHRGDIHVESERGVGTKFRIFLPMDKNQYNPTDISNSETIKKIQPEERKEAAEPVVTDLQKKTILIVEDNLELRTYIKEELNSEYKTVVAENGEEGLEKARKYMPDVVITDVIMPKINGYQFCSLLKKDLKTSHIPVLMLTAKAMTDDWVEGLEAGADVYLNKPFEMKIMRSHLKQLITNRDLLFSKYMGSFNKTEIEPNSTSLDQQFILDIIKHTKENIKEPNLNVEKLADEFNLSRSQLYRKIKALTGLTANELIRKIRLERAKELLEENGVASVSEISYNVGFSSPSYFSKCFKAHFGVLPKEVKDE</sequence>
<keyword evidence="6" id="KW-0804">Transcription</keyword>
<dbReference type="InterPro" id="IPR036097">
    <property type="entry name" value="HisK_dim/P_sf"/>
</dbReference>
<feature type="signal peptide" evidence="9">
    <location>
        <begin position="1"/>
        <end position="24"/>
    </location>
</feature>
<dbReference type="Pfam" id="PF07495">
    <property type="entry name" value="Y_Y_Y"/>
    <property type="match status" value="1"/>
</dbReference>
<dbReference type="SUPFAM" id="SSF52172">
    <property type="entry name" value="CheY-like"/>
    <property type="match status" value="1"/>
</dbReference>
<dbReference type="InterPro" id="IPR009057">
    <property type="entry name" value="Homeodomain-like_sf"/>
</dbReference>
<evidence type="ECO:0000259" key="12">
    <source>
        <dbReference type="PROSITE" id="PS50110"/>
    </source>
</evidence>
<keyword evidence="5" id="KW-0238">DNA-binding</keyword>
<dbReference type="InterPro" id="IPR003661">
    <property type="entry name" value="HisK_dim/P_dom"/>
</dbReference>
<dbReference type="SMART" id="SM00388">
    <property type="entry name" value="HisKA"/>
    <property type="match status" value="1"/>
</dbReference>
<dbReference type="Proteomes" id="UP001248819">
    <property type="component" value="Unassembled WGS sequence"/>
</dbReference>
<dbReference type="Gene3D" id="3.40.50.2300">
    <property type="match status" value="1"/>
</dbReference>
<dbReference type="SUPFAM" id="SSF50998">
    <property type="entry name" value="Quinoprotein alcohol dehydrogenase-like"/>
    <property type="match status" value="1"/>
</dbReference>
<dbReference type="Gene3D" id="2.60.40.10">
    <property type="entry name" value="Immunoglobulins"/>
    <property type="match status" value="1"/>
</dbReference>
<evidence type="ECO:0000256" key="1">
    <source>
        <dbReference type="ARBA" id="ARBA00000085"/>
    </source>
</evidence>
<dbReference type="InterPro" id="IPR013783">
    <property type="entry name" value="Ig-like_fold"/>
</dbReference>
<dbReference type="CDD" id="cd17574">
    <property type="entry name" value="REC_OmpR"/>
    <property type="match status" value="1"/>
</dbReference>
<feature type="modified residue" description="4-aspartylphosphate" evidence="7">
    <location>
        <position position="1176"/>
    </location>
</feature>
<feature type="domain" description="Response regulatory" evidence="12">
    <location>
        <begin position="1128"/>
        <end position="1243"/>
    </location>
</feature>
<dbReference type="PROSITE" id="PS50109">
    <property type="entry name" value="HIS_KIN"/>
    <property type="match status" value="1"/>
</dbReference>
<dbReference type="InterPro" id="IPR018060">
    <property type="entry name" value="HTH_AraC"/>
</dbReference>
<dbReference type="InterPro" id="IPR011047">
    <property type="entry name" value="Quinoprotein_ADH-like_sf"/>
</dbReference>
<evidence type="ECO:0000313" key="14">
    <source>
        <dbReference type="Proteomes" id="UP001248819"/>
    </source>
</evidence>
<keyword evidence="4" id="KW-0805">Transcription regulation</keyword>
<dbReference type="SUPFAM" id="SSF63829">
    <property type="entry name" value="Calcium-dependent phosphotriesterase"/>
    <property type="match status" value="2"/>
</dbReference>
<accession>A0ABU3CQM4</accession>
<keyword evidence="14" id="KW-1185">Reference proteome</keyword>
<dbReference type="EMBL" id="JAVRHP010000002">
    <property type="protein sequence ID" value="MDT0648645.1"/>
    <property type="molecule type" value="Genomic_DNA"/>
</dbReference>
<dbReference type="Pfam" id="PF00072">
    <property type="entry name" value="Response_reg"/>
    <property type="match status" value="1"/>
</dbReference>
<comment type="caution">
    <text evidence="13">The sequence shown here is derived from an EMBL/GenBank/DDBJ whole genome shotgun (WGS) entry which is preliminary data.</text>
</comment>
<dbReference type="InterPro" id="IPR001789">
    <property type="entry name" value="Sig_transdc_resp-reg_receiver"/>
</dbReference>
<dbReference type="Pfam" id="PF00512">
    <property type="entry name" value="HisKA"/>
    <property type="match status" value="1"/>
</dbReference>
<dbReference type="InterPro" id="IPR011123">
    <property type="entry name" value="Y_Y_Y"/>
</dbReference>
<dbReference type="Pfam" id="PF12833">
    <property type="entry name" value="HTH_18"/>
    <property type="match status" value="1"/>
</dbReference>
<dbReference type="CDD" id="cd00082">
    <property type="entry name" value="HisKA"/>
    <property type="match status" value="1"/>
</dbReference>
<dbReference type="InterPro" id="IPR005467">
    <property type="entry name" value="His_kinase_dom"/>
</dbReference>
<evidence type="ECO:0000256" key="5">
    <source>
        <dbReference type="ARBA" id="ARBA00023125"/>
    </source>
</evidence>
<dbReference type="PRINTS" id="PR00344">
    <property type="entry name" value="BCTRLSENSOR"/>
</dbReference>
<dbReference type="SMART" id="SM00448">
    <property type="entry name" value="REC"/>
    <property type="match status" value="1"/>
</dbReference>
<feature type="domain" description="Histidine kinase" evidence="11">
    <location>
        <begin position="861"/>
        <end position="1091"/>
    </location>
</feature>
<dbReference type="Gene3D" id="1.10.10.60">
    <property type="entry name" value="Homeodomain-like"/>
    <property type="match status" value="1"/>
</dbReference>
<protein>
    <recommendedName>
        <fullName evidence="2">histidine kinase</fullName>
        <ecNumber evidence="2">2.7.13.3</ecNumber>
    </recommendedName>
</protein>
<evidence type="ECO:0000256" key="2">
    <source>
        <dbReference type="ARBA" id="ARBA00012438"/>
    </source>
</evidence>
<dbReference type="SUPFAM" id="SSF46689">
    <property type="entry name" value="Homeodomain-like"/>
    <property type="match status" value="1"/>
</dbReference>
<dbReference type="InterPro" id="IPR003594">
    <property type="entry name" value="HATPase_dom"/>
</dbReference>
<dbReference type="InterPro" id="IPR004358">
    <property type="entry name" value="Sig_transdc_His_kin-like_C"/>
</dbReference>
<feature type="chain" id="PRO_5047219194" description="histidine kinase" evidence="9">
    <location>
        <begin position="25"/>
        <end position="1375"/>
    </location>
</feature>
<dbReference type="SUPFAM" id="SSF47384">
    <property type="entry name" value="Homodimeric domain of signal transducing histidine kinase"/>
    <property type="match status" value="1"/>
</dbReference>
<dbReference type="PROSITE" id="PS01124">
    <property type="entry name" value="HTH_ARAC_FAMILY_2"/>
    <property type="match status" value="1"/>
</dbReference>
<keyword evidence="8" id="KW-0812">Transmembrane</keyword>
<evidence type="ECO:0000313" key="13">
    <source>
        <dbReference type="EMBL" id="MDT0648645.1"/>
    </source>
</evidence>
<feature type="domain" description="HTH araC/xylS-type" evidence="10">
    <location>
        <begin position="1275"/>
        <end position="1375"/>
    </location>
</feature>
<evidence type="ECO:0000256" key="4">
    <source>
        <dbReference type="ARBA" id="ARBA00023015"/>
    </source>
</evidence>
<dbReference type="Gene3D" id="1.10.287.130">
    <property type="match status" value="1"/>
</dbReference>
<dbReference type="InterPro" id="IPR036890">
    <property type="entry name" value="HATPase_C_sf"/>
</dbReference>
<evidence type="ECO:0000259" key="11">
    <source>
        <dbReference type="PROSITE" id="PS50109"/>
    </source>
</evidence>
<dbReference type="Gene3D" id="2.130.10.10">
    <property type="entry name" value="YVTN repeat-like/Quinoprotein amine dehydrogenase"/>
    <property type="match status" value="2"/>
</dbReference>
<dbReference type="Pfam" id="PF02518">
    <property type="entry name" value="HATPase_c"/>
    <property type="match status" value="1"/>
</dbReference>
<organism evidence="13 14">
    <name type="scientific">Autumnicola edwardsiae</name>
    <dbReference type="NCBI Taxonomy" id="3075594"/>
    <lineage>
        <taxon>Bacteria</taxon>
        <taxon>Pseudomonadati</taxon>
        <taxon>Bacteroidota</taxon>
        <taxon>Flavobacteriia</taxon>
        <taxon>Flavobacteriales</taxon>
        <taxon>Flavobacteriaceae</taxon>
        <taxon>Autumnicola</taxon>
    </lineage>
</organism>
<dbReference type="RefSeq" id="WP_311482826.1">
    <property type="nucleotide sequence ID" value="NZ_JAVRHP010000002.1"/>
</dbReference>
<evidence type="ECO:0000256" key="8">
    <source>
        <dbReference type="SAM" id="Phobius"/>
    </source>
</evidence>
<dbReference type="PROSITE" id="PS00041">
    <property type="entry name" value="HTH_ARAC_FAMILY_1"/>
    <property type="match status" value="1"/>
</dbReference>